<accession>A0A7L1HZ45</accession>
<feature type="transmembrane region" description="Helical" evidence="10">
    <location>
        <begin position="119"/>
        <end position="143"/>
    </location>
</feature>
<proteinExistence type="inferred from homology"/>
<feature type="transmembrane region" description="Helical" evidence="10">
    <location>
        <begin position="222"/>
        <end position="242"/>
    </location>
</feature>
<evidence type="ECO:0000256" key="4">
    <source>
        <dbReference type="ARBA" id="ARBA00022989"/>
    </source>
</evidence>
<dbReference type="Gene3D" id="1.20.1070.10">
    <property type="entry name" value="Rhodopsin 7-helix transmembrane proteins"/>
    <property type="match status" value="1"/>
</dbReference>
<keyword evidence="4 10" id="KW-1133">Transmembrane helix</keyword>
<evidence type="ECO:0000256" key="3">
    <source>
        <dbReference type="ARBA" id="ARBA00022692"/>
    </source>
</evidence>
<evidence type="ECO:0000313" key="13">
    <source>
        <dbReference type="Proteomes" id="UP000586634"/>
    </source>
</evidence>
<comment type="subcellular location">
    <subcellularLocation>
        <location evidence="1">Cell membrane</location>
        <topology evidence="1">Multi-pass membrane protein</topology>
    </subcellularLocation>
</comment>
<comment type="similarity">
    <text evidence="9">Belongs to the G-protein coupled receptor 1 family.</text>
</comment>
<evidence type="ECO:0000313" key="12">
    <source>
        <dbReference type="EMBL" id="NXN31345.1"/>
    </source>
</evidence>
<keyword evidence="7 9" id="KW-0675">Receptor</keyword>
<evidence type="ECO:0000256" key="9">
    <source>
        <dbReference type="RuleBase" id="RU000688"/>
    </source>
</evidence>
<evidence type="ECO:0000256" key="2">
    <source>
        <dbReference type="ARBA" id="ARBA00022475"/>
    </source>
</evidence>
<feature type="non-terminal residue" evidence="12">
    <location>
        <position position="301"/>
    </location>
</feature>
<evidence type="ECO:0000259" key="11">
    <source>
        <dbReference type="PROSITE" id="PS50262"/>
    </source>
</evidence>
<organism evidence="12 13">
    <name type="scientific">Nycticryphes semicollaris</name>
    <dbReference type="NCBI Taxonomy" id="227226"/>
    <lineage>
        <taxon>Eukaryota</taxon>
        <taxon>Metazoa</taxon>
        <taxon>Chordata</taxon>
        <taxon>Craniata</taxon>
        <taxon>Vertebrata</taxon>
        <taxon>Euteleostomi</taxon>
        <taxon>Archelosauria</taxon>
        <taxon>Archosauria</taxon>
        <taxon>Dinosauria</taxon>
        <taxon>Saurischia</taxon>
        <taxon>Theropoda</taxon>
        <taxon>Coelurosauria</taxon>
        <taxon>Aves</taxon>
        <taxon>Neognathae</taxon>
        <taxon>Neoaves</taxon>
        <taxon>Charadriiformes</taxon>
        <taxon>Rostratulidae</taxon>
        <taxon>Nycticryphes</taxon>
    </lineage>
</organism>
<evidence type="ECO:0000256" key="10">
    <source>
        <dbReference type="SAM" id="Phobius"/>
    </source>
</evidence>
<keyword evidence="3 9" id="KW-0812">Transmembrane</keyword>
<dbReference type="OrthoDB" id="10011551at2759"/>
<feature type="transmembrane region" description="Helical" evidence="10">
    <location>
        <begin position="38"/>
        <end position="60"/>
    </location>
</feature>
<feature type="transmembrane region" description="Helical" evidence="10">
    <location>
        <begin position="80"/>
        <end position="98"/>
    </location>
</feature>
<evidence type="ECO:0000256" key="7">
    <source>
        <dbReference type="ARBA" id="ARBA00023170"/>
    </source>
</evidence>
<gene>
    <name evidence="12" type="primary">Gpr119</name>
    <name evidence="12" type="ORF">NYCSEM_R04998</name>
</gene>
<dbReference type="GO" id="GO:0005886">
    <property type="term" value="C:plasma membrane"/>
    <property type="evidence" value="ECO:0007669"/>
    <property type="project" value="UniProtKB-SubCell"/>
</dbReference>
<dbReference type="AlphaFoldDB" id="A0A7L1HZ45"/>
<dbReference type="GO" id="GO:0004930">
    <property type="term" value="F:G protein-coupled receptor activity"/>
    <property type="evidence" value="ECO:0007669"/>
    <property type="project" value="UniProtKB-KW"/>
</dbReference>
<dbReference type="PANTHER" id="PTHR22750">
    <property type="entry name" value="G-PROTEIN COUPLED RECEPTOR"/>
    <property type="match status" value="1"/>
</dbReference>
<feature type="transmembrane region" description="Helical" evidence="10">
    <location>
        <begin position="262"/>
        <end position="281"/>
    </location>
</feature>
<dbReference type="PROSITE" id="PS00237">
    <property type="entry name" value="G_PROTEIN_RECEP_F1_1"/>
    <property type="match status" value="1"/>
</dbReference>
<dbReference type="EMBL" id="VXBJ01006147">
    <property type="protein sequence ID" value="NXN31345.1"/>
    <property type="molecule type" value="Genomic_DNA"/>
</dbReference>
<protein>
    <submittedName>
        <fullName evidence="12">GP119 protein</fullName>
    </submittedName>
</protein>
<evidence type="ECO:0000256" key="5">
    <source>
        <dbReference type="ARBA" id="ARBA00023040"/>
    </source>
</evidence>
<dbReference type="PROSITE" id="PS50262">
    <property type="entry name" value="G_PROTEIN_RECEP_F1_2"/>
    <property type="match status" value="1"/>
</dbReference>
<keyword evidence="6 10" id="KW-0472">Membrane</keyword>
<dbReference type="Proteomes" id="UP000586634">
    <property type="component" value="Unassembled WGS sequence"/>
</dbReference>
<keyword evidence="2" id="KW-1003">Cell membrane</keyword>
<keyword evidence="13" id="KW-1185">Reference proteome</keyword>
<keyword evidence="5 9" id="KW-0297">G-protein coupled receptor</keyword>
<dbReference type="InterPro" id="IPR000276">
    <property type="entry name" value="GPCR_Rhodpsn"/>
</dbReference>
<feature type="domain" description="G-protein coupled receptors family 1 profile" evidence="11">
    <location>
        <begin position="19"/>
        <end position="278"/>
    </location>
</feature>
<feature type="transmembrane region" description="Helical" evidence="10">
    <location>
        <begin position="6"/>
        <end position="31"/>
    </location>
</feature>
<evidence type="ECO:0000256" key="6">
    <source>
        <dbReference type="ARBA" id="ARBA00023136"/>
    </source>
</evidence>
<keyword evidence="8 9" id="KW-0807">Transducer</keyword>
<dbReference type="InterPro" id="IPR017452">
    <property type="entry name" value="GPCR_Rhodpsn_7TM"/>
</dbReference>
<feature type="transmembrane region" description="Helical" evidence="10">
    <location>
        <begin position="163"/>
        <end position="185"/>
    </location>
</feature>
<feature type="non-terminal residue" evidence="12">
    <location>
        <position position="1"/>
    </location>
</feature>
<evidence type="ECO:0000256" key="1">
    <source>
        <dbReference type="ARBA" id="ARBA00004651"/>
    </source>
</evidence>
<sequence>ASLAVGVILAVLASLIITANALVAIALLCLIHKSGSKGLYFVLNLAIADAMVGFTVMGLVMDEFSQPFYPPQIFCVLRMAFVTSSSAASILSLILVACDRHLAIRKPFHYVQIVTGLRVGVRLVGLWLVAATIGFLPVLTPAFQKTPDVLRPEKCSFFSVFHPAYMLSVFCAGFFPALFLFIYLYCDMLKIAAVHVRHIREVEQAGLAGGCPPSRTTSDMKAMRTVAVLIGCFTLSWLPFFIASITQTICPGCFPYKVIENYLWLLGLGNSLLNPLLYSLWQKDVRQQLSQLAAALKRRVL</sequence>
<dbReference type="Pfam" id="PF00001">
    <property type="entry name" value="7tm_1"/>
    <property type="match status" value="1"/>
</dbReference>
<dbReference type="SUPFAM" id="SSF81321">
    <property type="entry name" value="Family A G protein-coupled receptor-like"/>
    <property type="match status" value="1"/>
</dbReference>
<comment type="caution">
    <text evidence="12">The sequence shown here is derived from an EMBL/GenBank/DDBJ whole genome shotgun (WGS) entry which is preliminary data.</text>
</comment>
<dbReference type="PRINTS" id="PR00237">
    <property type="entry name" value="GPCRRHODOPSN"/>
</dbReference>
<evidence type="ECO:0000256" key="8">
    <source>
        <dbReference type="ARBA" id="ARBA00023224"/>
    </source>
</evidence>
<name>A0A7L1HZ45_9CHAR</name>
<reference evidence="12 13" key="1">
    <citation type="submission" date="2019-09" db="EMBL/GenBank/DDBJ databases">
        <title>Bird 10,000 Genomes (B10K) Project - Family phase.</title>
        <authorList>
            <person name="Zhang G."/>
        </authorList>
    </citation>
    <scope>NUCLEOTIDE SEQUENCE [LARGE SCALE GENOMIC DNA]</scope>
    <source>
        <strain evidence="12">B10K-DU-002-14</strain>
        <tissue evidence="12">Muscle</tissue>
    </source>
</reference>